<feature type="transmembrane region" description="Helical" evidence="12">
    <location>
        <begin position="93"/>
        <end position="110"/>
    </location>
</feature>
<keyword evidence="3" id="KW-0879">Wnt signaling pathway</keyword>
<evidence type="ECO:0000256" key="8">
    <source>
        <dbReference type="ARBA" id="ARBA00038269"/>
    </source>
</evidence>
<keyword evidence="2" id="KW-0808">Transferase</keyword>
<comment type="subcellular location">
    <subcellularLocation>
        <location evidence="1">Membrane</location>
        <topology evidence="1">Multi-pass membrane protein</topology>
    </subcellularLocation>
</comment>
<proteinExistence type="inferred from homology"/>
<dbReference type="GO" id="GO:0005783">
    <property type="term" value="C:endoplasmic reticulum"/>
    <property type="evidence" value="ECO:0007669"/>
    <property type="project" value="TreeGrafter"/>
</dbReference>
<sequence>MYEDEDYEELDASYSQEMVEEEMTVDILSLAEHCLVPTLRSVSTHLLHLLACCLVFRLTTQLADIPMAVRHMISTGLGLYALIYYFKGLVTDLLILVILAYVVLSILNALEVNHGPIVTLLSFGYLVANEFLLEPESWQKIRGPEMLVVMKVVSIAFDLDSGAVKRLPNIWEYGGYVLCVGTSVFGAWCSFQDYQNIFHNPIWNIKWVTKAGQSLLLGLLCFMLSVCFVEWFIPPESTLWWRMYGAALQFRTSNYFVSYLSEATAVLSGYGAQPNGEWELNVSEPQYIELPHSLVQVVIHWNKYMHKWLKLYVFRTSSKYGGLVAVLATYTVSSLLHGLNYPLAAILMSLGVYTYIEYNVRYKLSVLLDACVTARPCPTRCLRHTHASSLLPVALINWLWSAIGVFHLAYLGCIVDTSSSTPPPFPQAFQKWIDTNYISHWVAFLTYFFYFCIK</sequence>
<evidence type="ECO:0000256" key="2">
    <source>
        <dbReference type="ARBA" id="ARBA00022679"/>
    </source>
</evidence>
<gene>
    <name evidence="14" type="ORF">g.4218</name>
    <name evidence="13" type="ORF">g.4219</name>
</gene>
<evidence type="ECO:0000313" key="13">
    <source>
        <dbReference type="EMBL" id="JAT11487.1"/>
    </source>
</evidence>
<comment type="catalytic activity">
    <reaction evidence="11">
        <text>[Wnt protein]-L-serine + (9Z)-hexadecenoyl-CoA = [Wnt protein]-O-(9Z)-hexadecenoyl-L-serine + CoA</text>
        <dbReference type="Rhea" id="RHEA:45336"/>
        <dbReference type="Rhea" id="RHEA-COMP:11170"/>
        <dbReference type="Rhea" id="RHEA-COMP:11171"/>
        <dbReference type="ChEBI" id="CHEBI:29999"/>
        <dbReference type="ChEBI" id="CHEBI:57287"/>
        <dbReference type="ChEBI" id="CHEBI:61540"/>
        <dbReference type="ChEBI" id="CHEBI:85189"/>
        <dbReference type="EC" id="2.3.1.250"/>
    </reaction>
</comment>
<feature type="transmembrane region" description="Helical" evidence="12">
    <location>
        <begin position="68"/>
        <end position="86"/>
    </location>
</feature>
<protein>
    <recommendedName>
        <fullName evidence="10">Protein-serine O-palmitoleoyltransferase porcupine</fullName>
        <ecNumber evidence="9">2.3.1.250</ecNumber>
    </recommendedName>
</protein>
<evidence type="ECO:0000313" key="14">
    <source>
        <dbReference type="EMBL" id="JAT23139.1"/>
    </source>
</evidence>
<feature type="transmembrane region" description="Helical" evidence="12">
    <location>
        <begin position="173"/>
        <end position="191"/>
    </location>
</feature>
<comment type="similarity">
    <text evidence="8">Belongs to the membrane-bound acyltransferase family. Porcupine subfamily.</text>
</comment>
<dbReference type="InterPro" id="IPR049941">
    <property type="entry name" value="LPLAT_7/PORCN-like"/>
</dbReference>
<dbReference type="PANTHER" id="PTHR13906:SF12">
    <property type="entry name" value="PROTEIN-SERINE O-PALMITOLEOYLTRANSFERASE PORCUPINE"/>
    <property type="match status" value="1"/>
</dbReference>
<dbReference type="EMBL" id="GEBQ01028490">
    <property type="protein sequence ID" value="JAT11487.1"/>
    <property type="molecule type" value="Transcribed_RNA"/>
</dbReference>
<dbReference type="GO" id="GO:1990698">
    <property type="term" value="F:palmitoleoyltransferase activity"/>
    <property type="evidence" value="ECO:0007669"/>
    <property type="project" value="UniProtKB-EC"/>
</dbReference>
<dbReference type="Pfam" id="PF03062">
    <property type="entry name" value="MBOAT"/>
    <property type="match status" value="1"/>
</dbReference>
<dbReference type="PANTHER" id="PTHR13906">
    <property type="entry name" value="PORCUPINE"/>
    <property type="match status" value="1"/>
</dbReference>
<feature type="transmembrane region" description="Helical" evidence="12">
    <location>
        <begin position="390"/>
        <end position="412"/>
    </location>
</feature>
<evidence type="ECO:0000256" key="5">
    <source>
        <dbReference type="ARBA" id="ARBA00022989"/>
    </source>
</evidence>
<dbReference type="GO" id="GO:0030258">
    <property type="term" value="P:lipid modification"/>
    <property type="evidence" value="ECO:0007669"/>
    <property type="project" value="TreeGrafter"/>
</dbReference>
<accession>A0A1B6KJ60</accession>
<keyword evidence="7" id="KW-0012">Acyltransferase</keyword>
<dbReference type="GO" id="GO:0016020">
    <property type="term" value="C:membrane"/>
    <property type="evidence" value="ECO:0007669"/>
    <property type="project" value="UniProtKB-SubCell"/>
</dbReference>
<evidence type="ECO:0000256" key="4">
    <source>
        <dbReference type="ARBA" id="ARBA00022692"/>
    </source>
</evidence>
<evidence type="ECO:0000256" key="10">
    <source>
        <dbReference type="ARBA" id="ARBA00040371"/>
    </source>
</evidence>
<keyword evidence="6 12" id="KW-0472">Membrane</keyword>
<dbReference type="AlphaFoldDB" id="A0A1B6KJ60"/>
<keyword evidence="5 12" id="KW-1133">Transmembrane helix</keyword>
<evidence type="ECO:0000256" key="12">
    <source>
        <dbReference type="SAM" id="Phobius"/>
    </source>
</evidence>
<organism evidence="13">
    <name type="scientific">Graphocephala atropunctata</name>
    <dbReference type="NCBI Taxonomy" id="36148"/>
    <lineage>
        <taxon>Eukaryota</taxon>
        <taxon>Metazoa</taxon>
        <taxon>Ecdysozoa</taxon>
        <taxon>Arthropoda</taxon>
        <taxon>Hexapoda</taxon>
        <taxon>Insecta</taxon>
        <taxon>Pterygota</taxon>
        <taxon>Neoptera</taxon>
        <taxon>Paraneoptera</taxon>
        <taxon>Hemiptera</taxon>
        <taxon>Auchenorrhyncha</taxon>
        <taxon>Membracoidea</taxon>
        <taxon>Cicadellidae</taxon>
        <taxon>Cicadellinae</taxon>
        <taxon>Cicadellini</taxon>
        <taxon>Graphocephala</taxon>
    </lineage>
</organism>
<evidence type="ECO:0000256" key="1">
    <source>
        <dbReference type="ARBA" id="ARBA00004141"/>
    </source>
</evidence>
<evidence type="ECO:0000256" key="7">
    <source>
        <dbReference type="ARBA" id="ARBA00023315"/>
    </source>
</evidence>
<dbReference type="GO" id="GO:0017147">
    <property type="term" value="F:Wnt-protein binding"/>
    <property type="evidence" value="ECO:0007669"/>
    <property type="project" value="TreeGrafter"/>
</dbReference>
<feature type="transmembrane region" description="Helical" evidence="12">
    <location>
        <begin position="211"/>
        <end position="233"/>
    </location>
</feature>
<name>A0A1B6KJ60_9HEMI</name>
<feature type="transmembrane region" description="Helical" evidence="12">
    <location>
        <begin position="432"/>
        <end position="453"/>
    </location>
</feature>
<reference evidence="13" key="1">
    <citation type="submission" date="2015-11" db="EMBL/GenBank/DDBJ databases">
        <title>De novo transcriptome assembly of four potential Pierce s Disease insect vectors from Arizona vineyards.</title>
        <authorList>
            <person name="Tassone E.E."/>
        </authorList>
    </citation>
    <scope>NUCLEOTIDE SEQUENCE</scope>
</reference>
<dbReference type="EMBL" id="GEBQ01016838">
    <property type="protein sequence ID" value="JAT23139.1"/>
    <property type="molecule type" value="Transcribed_RNA"/>
</dbReference>
<feature type="transmembrane region" description="Helical" evidence="12">
    <location>
        <begin position="339"/>
        <end position="356"/>
    </location>
</feature>
<dbReference type="InterPro" id="IPR004299">
    <property type="entry name" value="MBOAT_fam"/>
</dbReference>
<evidence type="ECO:0000256" key="11">
    <source>
        <dbReference type="ARBA" id="ARBA00047978"/>
    </source>
</evidence>
<evidence type="ECO:0000256" key="9">
    <source>
        <dbReference type="ARBA" id="ARBA00038867"/>
    </source>
</evidence>
<keyword evidence="4 12" id="KW-0812">Transmembrane</keyword>
<dbReference type="GO" id="GO:0061355">
    <property type="term" value="P:Wnt protein secretion"/>
    <property type="evidence" value="ECO:0007669"/>
    <property type="project" value="TreeGrafter"/>
</dbReference>
<dbReference type="GO" id="GO:0016055">
    <property type="term" value="P:Wnt signaling pathway"/>
    <property type="evidence" value="ECO:0007669"/>
    <property type="project" value="UniProtKB-KW"/>
</dbReference>
<dbReference type="EC" id="2.3.1.250" evidence="9"/>
<evidence type="ECO:0000256" key="6">
    <source>
        <dbReference type="ARBA" id="ARBA00023136"/>
    </source>
</evidence>
<evidence type="ECO:0000256" key="3">
    <source>
        <dbReference type="ARBA" id="ARBA00022687"/>
    </source>
</evidence>